<protein>
    <submittedName>
        <fullName evidence="1">Uncharacterized protein</fullName>
    </submittedName>
</protein>
<name>A0ABR0TI94_AURPU</name>
<dbReference type="EMBL" id="JASGXD010000009">
    <property type="protein sequence ID" value="KAK6003635.1"/>
    <property type="molecule type" value="Genomic_DNA"/>
</dbReference>
<reference evidence="1 2" key="1">
    <citation type="submission" date="2023-11" db="EMBL/GenBank/DDBJ databases">
        <title>Draft genome sequence and annotation of the polyextremotolerant black yeast-like fungus Aureobasidium pullulans NRRL 62042.</title>
        <authorList>
            <person name="Dielentheis-Frenken M.R.E."/>
            <person name="Wibberg D."/>
            <person name="Blank L.M."/>
            <person name="Tiso T."/>
        </authorList>
    </citation>
    <scope>NUCLEOTIDE SEQUENCE [LARGE SCALE GENOMIC DNA]</scope>
    <source>
        <strain evidence="1 2">NRRL 62042</strain>
    </source>
</reference>
<comment type="caution">
    <text evidence="1">The sequence shown here is derived from an EMBL/GenBank/DDBJ whole genome shotgun (WGS) entry which is preliminary data.</text>
</comment>
<dbReference type="Proteomes" id="UP001341245">
    <property type="component" value="Unassembled WGS sequence"/>
</dbReference>
<proteinExistence type="predicted"/>
<evidence type="ECO:0000313" key="2">
    <source>
        <dbReference type="Proteomes" id="UP001341245"/>
    </source>
</evidence>
<accession>A0ABR0TI94</accession>
<organism evidence="1 2">
    <name type="scientific">Aureobasidium pullulans</name>
    <name type="common">Black yeast</name>
    <name type="synonym">Pullularia pullulans</name>
    <dbReference type="NCBI Taxonomy" id="5580"/>
    <lineage>
        <taxon>Eukaryota</taxon>
        <taxon>Fungi</taxon>
        <taxon>Dikarya</taxon>
        <taxon>Ascomycota</taxon>
        <taxon>Pezizomycotina</taxon>
        <taxon>Dothideomycetes</taxon>
        <taxon>Dothideomycetidae</taxon>
        <taxon>Dothideales</taxon>
        <taxon>Saccotheciaceae</taxon>
        <taxon>Aureobasidium</taxon>
    </lineage>
</organism>
<gene>
    <name evidence="1" type="ORF">QM012_009406</name>
</gene>
<keyword evidence="2" id="KW-1185">Reference proteome</keyword>
<sequence length="267" mass="29822">MAAPKVSNKGSWRTYGSTKVHADKSLGMAKFSKAKVDCLLLRNRLRWGIVSSPHSQDSALLYLKIQFWQPKDCRLQYVEAETEIGSAKTINSIGGPYISITQPGQICGQAWQEHVESSLEVAPHVEVVGNGGKLGGYSRNKTSDNEHRWSFTLQKHPDENGDYTKLAWKWEEQDKGASVPFERPIYVAVVIGHDRSTLDIRTQLKGKLVSSFRRGWKNLMFAPANRFAVPLAPELSDPPEDLTTIVEGLQQTIEDENRSQAPIGMAM</sequence>
<evidence type="ECO:0000313" key="1">
    <source>
        <dbReference type="EMBL" id="KAK6003635.1"/>
    </source>
</evidence>